<feature type="transmembrane region" description="Helical" evidence="8">
    <location>
        <begin position="208"/>
        <end position="228"/>
    </location>
</feature>
<feature type="transmembrane region" description="Helical" evidence="8">
    <location>
        <begin position="98"/>
        <end position="120"/>
    </location>
</feature>
<comment type="subcellular location">
    <subcellularLocation>
        <location evidence="1">Cell membrane</location>
        <topology evidence="1">Multi-pass membrane protein</topology>
    </subcellularLocation>
</comment>
<sequence length="292" mass="33017">MLKGICFSLFSSCLFSYLYYFSTLLLPLSGTDVFGYRVLLTAPFVALAIILFKQQGKFIHHLKRIQKHPLLILIFMINGGIIGFQMWLFLWAPNNGSAISVSIGYLLLPIVMVAAARFIFKEHISPLKFTAVMIAMIGVIITILTKGELSWEASAICIGYTTYFSLRKKLKMMDITAFFIEILLLLPLCLYFIWQTDIQSVQLQNPSIFYLLPILGLISGTALISYILASNYLPINLLGLLGYIEPIIMFWIAILIGETMDSDTYPLFVCLIMAMVLIVVDGIRYARQAKYK</sequence>
<keyword evidence="7 8" id="KW-0472">Membrane</keyword>
<evidence type="ECO:0000256" key="2">
    <source>
        <dbReference type="ARBA" id="ARBA00007362"/>
    </source>
</evidence>
<evidence type="ECO:0000256" key="8">
    <source>
        <dbReference type="SAM" id="Phobius"/>
    </source>
</evidence>
<dbReference type="InterPro" id="IPR004626">
    <property type="entry name" value="RarD"/>
</dbReference>
<feature type="transmembrane region" description="Helical" evidence="8">
    <location>
        <begin position="235"/>
        <end position="254"/>
    </location>
</feature>
<protein>
    <submittedName>
        <fullName evidence="10">EamA family transporter RarD</fullName>
    </submittedName>
</protein>
<evidence type="ECO:0000256" key="4">
    <source>
        <dbReference type="ARBA" id="ARBA00022475"/>
    </source>
</evidence>
<evidence type="ECO:0000256" key="5">
    <source>
        <dbReference type="ARBA" id="ARBA00022692"/>
    </source>
</evidence>
<dbReference type="RefSeq" id="WP_163763629.1">
    <property type="nucleotide sequence ID" value="NZ_JAAGYR010000001.1"/>
</dbReference>
<dbReference type="Pfam" id="PF00892">
    <property type="entry name" value="EamA"/>
    <property type="match status" value="1"/>
</dbReference>
<dbReference type="Proteomes" id="UP000477651">
    <property type="component" value="Unassembled WGS sequence"/>
</dbReference>
<dbReference type="InterPro" id="IPR000620">
    <property type="entry name" value="EamA_dom"/>
</dbReference>
<reference evidence="10 11" key="1">
    <citation type="submission" date="2020-02" db="EMBL/GenBank/DDBJ databases">
        <title>Pelistega sp. NLN82 were isolated from wild rodents of the Hainan Island.</title>
        <authorList>
            <person name="Niu N."/>
            <person name="Zhou J."/>
        </authorList>
    </citation>
    <scope>NUCLEOTIDE SEQUENCE [LARGE SCALE GENOMIC DNA]</scope>
    <source>
        <strain evidence="10 11">NLN82</strain>
    </source>
</reference>
<keyword evidence="11" id="KW-1185">Reference proteome</keyword>
<feature type="transmembrane region" description="Helical" evidence="8">
    <location>
        <begin position="34"/>
        <end position="52"/>
    </location>
</feature>
<feature type="transmembrane region" description="Helical" evidence="8">
    <location>
        <begin position="72"/>
        <end position="92"/>
    </location>
</feature>
<evidence type="ECO:0000256" key="1">
    <source>
        <dbReference type="ARBA" id="ARBA00004651"/>
    </source>
</evidence>
<keyword evidence="3" id="KW-0813">Transport</keyword>
<feature type="domain" description="EamA" evidence="9">
    <location>
        <begin position="3"/>
        <end position="143"/>
    </location>
</feature>
<dbReference type="SUPFAM" id="SSF103481">
    <property type="entry name" value="Multidrug resistance efflux transporter EmrE"/>
    <property type="match status" value="1"/>
</dbReference>
<evidence type="ECO:0000313" key="10">
    <source>
        <dbReference type="EMBL" id="NEN74817.1"/>
    </source>
</evidence>
<name>A0A6L9Y4B8_9BURK</name>
<evidence type="ECO:0000259" key="9">
    <source>
        <dbReference type="Pfam" id="PF00892"/>
    </source>
</evidence>
<comment type="caution">
    <text evidence="10">The sequence shown here is derived from an EMBL/GenBank/DDBJ whole genome shotgun (WGS) entry which is preliminary data.</text>
</comment>
<evidence type="ECO:0000256" key="6">
    <source>
        <dbReference type="ARBA" id="ARBA00022989"/>
    </source>
</evidence>
<keyword evidence="6 8" id="KW-1133">Transmembrane helix</keyword>
<accession>A0A6L9Y4B8</accession>
<keyword evidence="4" id="KW-1003">Cell membrane</keyword>
<dbReference type="InterPro" id="IPR037185">
    <property type="entry name" value="EmrE-like"/>
</dbReference>
<feature type="transmembrane region" description="Helical" evidence="8">
    <location>
        <begin position="127"/>
        <end position="144"/>
    </location>
</feature>
<organism evidence="10 11">
    <name type="scientific">Pelistega ratti</name>
    <dbReference type="NCBI Taxonomy" id="2652177"/>
    <lineage>
        <taxon>Bacteria</taxon>
        <taxon>Pseudomonadati</taxon>
        <taxon>Pseudomonadota</taxon>
        <taxon>Betaproteobacteria</taxon>
        <taxon>Burkholderiales</taxon>
        <taxon>Alcaligenaceae</taxon>
        <taxon>Pelistega</taxon>
    </lineage>
</organism>
<dbReference type="EMBL" id="JAAGYR010000001">
    <property type="protein sequence ID" value="NEN74817.1"/>
    <property type="molecule type" value="Genomic_DNA"/>
</dbReference>
<comment type="similarity">
    <text evidence="2">Belongs to the EamA transporter family.</text>
</comment>
<dbReference type="AlphaFoldDB" id="A0A6L9Y4B8"/>
<keyword evidence="5 8" id="KW-0812">Transmembrane</keyword>
<dbReference type="NCBIfam" id="TIGR00688">
    <property type="entry name" value="rarD"/>
    <property type="match status" value="1"/>
</dbReference>
<evidence type="ECO:0000313" key="11">
    <source>
        <dbReference type="Proteomes" id="UP000477651"/>
    </source>
</evidence>
<feature type="transmembrane region" description="Helical" evidence="8">
    <location>
        <begin position="7"/>
        <end position="28"/>
    </location>
</feature>
<evidence type="ECO:0000256" key="3">
    <source>
        <dbReference type="ARBA" id="ARBA00022448"/>
    </source>
</evidence>
<feature type="transmembrane region" description="Helical" evidence="8">
    <location>
        <begin position="150"/>
        <end position="166"/>
    </location>
</feature>
<feature type="transmembrane region" description="Helical" evidence="8">
    <location>
        <begin position="266"/>
        <end position="286"/>
    </location>
</feature>
<proteinExistence type="inferred from homology"/>
<gene>
    <name evidence="10" type="primary">rarD</name>
    <name evidence="10" type="ORF">F9B74_00530</name>
</gene>
<feature type="transmembrane region" description="Helical" evidence="8">
    <location>
        <begin position="178"/>
        <end position="196"/>
    </location>
</feature>
<evidence type="ECO:0000256" key="7">
    <source>
        <dbReference type="ARBA" id="ARBA00023136"/>
    </source>
</evidence>
<dbReference type="GO" id="GO:0005886">
    <property type="term" value="C:plasma membrane"/>
    <property type="evidence" value="ECO:0007669"/>
    <property type="project" value="UniProtKB-SubCell"/>
</dbReference>